<dbReference type="RefSeq" id="WP_046574040.1">
    <property type="nucleotide sequence ID" value="NZ_CP010429.1"/>
</dbReference>
<accession>A0A0E3ZV17</accession>
<protein>
    <recommendedName>
        <fullName evidence="3">Type VI secretion protein</fullName>
    </recommendedName>
</protein>
<dbReference type="AlphaFoldDB" id="A0A0E3ZV17"/>
<evidence type="ECO:0000313" key="1">
    <source>
        <dbReference type="EMBL" id="AKD55544.1"/>
    </source>
</evidence>
<organism evidence="1 2">
    <name type="scientific">Spirosoma radiotolerans</name>
    <dbReference type="NCBI Taxonomy" id="1379870"/>
    <lineage>
        <taxon>Bacteria</taxon>
        <taxon>Pseudomonadati</taxon>
        <taxon>Bacteroidota</taxon>
        <taxon>Cytophagia</taxon>
        <taxon>Cytophagales</taxon>
        <taxon>Cytophagaceae</taxon>
        <taxon>Spirosoma</taxon>
    </lineage>
</organism>
<dbReference type="HOGENOM" id="CLU_148568_5_0_10"/>
<reference evidence="1 2" key="1">
    <citation type="journal article" date="2014" name="Curr. Microbiol.">
        <title>Spirosoma radiotolerans sp. nov., a gamma-radiation-resistant bacterium isolated from gamma ray-irradiated soil.</title>
        <authorList>
            <person name="Lee J.J."/>
            <person name="Srinivasan S."/>
            <person name="Lim S."/>
            <person name="Joe M."/>
            <person name="Im S."/>
            <person name="Bae S.I."/>
            <person name="Park K.R."/>
            <person name="Han J.H."/>
            <person name="Park S.H."/>
            <person name="Joo B.M."/>
            <person name="Park S.J."/>
            <person name="Kim M.K."/>
        </authorList>
    </citation>
    <scope>NUCLEOTIDE SEQUENCE [LARGE SCALE GENOMIC DNA]</scope>
    <source>
        <strain evidence="1 2">DG5A</strain>
    </source>
</reference>
<dbReference type="InterPro" id="IPR008727">
    <property type="entry name" value="PAAR_motif"/>
</dbReference>
<sequence>MKAIARVTDAHTCPLTNPAPAATPHTGGPILPTVIPPIMPPTLLTVFAGGLRVAVVGSQCTCAGPPDVIQAGSSGVFIGNRPVARQGDATAHGGLITGGLASVQVG</sequence>
<dbReference type="Pfam" id="PF05488">
    <property type="entry name" value="PAAR_motif"/>
    <property type="match status" value="1"/>
</dbReference>
<keyword evidence="2" id="KW-1185">Reference proteome</keyword>
<dbReference type="KEGG" id="srd:SD10_12185"/>
<dbReference type="Gene3D" id="2.60.200.60">
    <property type="match status" value="1"/>
</dbReference>
<dbReference type="Proteomes" id="UP000033054">
    <property type="component" value="Chromosome"/>
</dbReference>
<dbReference type="PATRIC" id="fig|1379870.5.peg.2645"/>
<evidence type="ECO:0008006" key="3">
    <source>
        <dbReference type="Google" id="ProtNLM"/>
    </source>
</evidence>
<dbReference type="CDD" id="cd14738">
    <property type="entry name" value="PAAR_2"/>
    <property type="match status" value="1"/>
</dbReference>
<dbReference type="STRING" id="1379870.SD10_12185"/>
<gene>
    <name evidence="1" type="ORF">SD10_12185</name>
</gene>
<evidence type="ECO:0000313" key="2">
    <source>
        <dbReference type="Proteomes" id="UP000033054"/>
    </source>
</evidence>
<dbReference type="EMBL" id="CP010429">
    <property type="protein sequence ID" value="AKD55544.1"/>
    <property type="molecule type" value="Genomic_DNA"/>
</dbReference>
<dbReference type="OrthoDB" id="9807902at2"/>
<name>A0A0E3ZV17_9BACT</name>
<proteinExistence type="predicted"/>